<feature type="compositionally biased region" description="Low complexity" evidence="1">
    <location>
        <begin position="22"/>
        <end position="32"/>
    </location>
</feature>
<gene>
    <name evidence="2" type="ORF">NEOLI_000859</name>
</gene>
<name>A0A1U7LKV3_NEOID</name>
<evidence type="ECO:0000313" key="2">
    <source>
        <dbReference type="EMBL" id="OLL23269.1"/>
    </source>
</evidence>
<keyword evidence="3" id="KW-1185">Reference proteome</keyword>
<accession>A0A1U7LKV3</accession>
<protein>
    <submittedName>
        <fullName evidence="2">Uncharacterized protein</fullName>
    </submittedName>
</protein>
<feature type="region of interest" description="Disordered" evidence="1">
    <location>
        <begin position="22"/>
        <end position="50"/>
    </location>
</feature>
<dbReference type="EMBL" id="LXFE01002012">
    <property type="protein sequence ID" value="OLL23269.1"/>
    <property type="molecule type" value="Genomic_DNA"/>
</dbReference>
<comment type="caution">
    <text evidence="2">The sequence shown here is derived from an EMBL/GenBank/DDBJ whole genome shotgun (WGS) entry which is preliminary data.</text>
</comment>
<sequence>MSCRTTQDSATDESIRERNASLLTFSSSQSFTPDEESDWSNNGTPPSSVDGHVLHTNAPIGSDVTVFTYKLYGWYFPSTKFIEEELDDYKVPDERDHLIQRSLSPIHKRVYARVVYKITAQCLPSVVYEKLTSLSFFRGKPQVLRGSLILLSRFPPPRKAYSELYLKSLICISIYIAFRIYSPVEDRLKLSRECWADMFELQKFCINPLELCFLKMIDWRVDISRYEWDRWNGWIDETQSCEQL</sequence>
<evidence type="ECO:0000313" key="3">
    <source>
        <dbReference type="Proteomes" id="UP000186594"/>
    </source>
</evidence>
<organism evidence="2 3">
    <name type="scientific">Neolecta irregularis (strain DAH-3)</name>
    <dbReference type="NCBI Taxonomy" id="1198029"/>
    <lineage>
        <taxon>Eukaryota</taxon>
        <taxon>Fungi</taxon>
        <taxon>Dikarya</taxon>
        <taxon>Ascomycota</taxon>
        <taxon>Taphrinomycotina</taxon>
        <taxon>Neolectales</taxon>
        <taxon>Neolectaceae</taxon>
        <taxon>Neolecta</taxon>
    </lineage>
</organism>
<evidence type="ECO:0000256" key="1">
    <source>
        <dbReference type="SAM" id="MobiDB-lite"/>
    </source>
</evidence>
<reference evidence="2 3" key="1">
    <citation type="submission" date="2016-04" db="EMBL/GenBank/DDBJ databases">
        <title>Evolutionary innovation and constraint leading to complex multicellularity in the Ascomycota.</title>
        <authorList>
            <person name="Cisse O."/>
            <person name="Nguyen A."/>
            <person name="Hewitt D.A."/>
            <person name="Jedd G."/>
            <person name="Stajich J.E."/>
        </authorList>
    </citation>
    <scope>NUCLEOTIDE SEQUENCE [LARGE SCALE GENOMIC DNA]</scope>
    <source>
        <strain evidence="2 3">DAH-3</strain>
    </source>
</reference>
<dbReference type="AlphaFoldDB" id="A0A1U7LKV3"/>
<dbReference type="Proteomes" id="UP000186594">
    <property type="component" value="Unassembled WGS sequence"/>
</dbReference>
<proteinExistence type="predicted"/>